<accession>A0AAW0MQF7</accession>
<evidence type="ECO:0000256" key="1">
    <source>
        <dbReference type="SAM" id="MobiDB-lite"/>
    </source>
</evidence>
<dbReference type="AlphaFoldDB" id="A0AAW0MQF7"/>
<name>A0AAW0MQF7_9GOBI</name>
<dbReference type="EMBL" id="JBBPFD010000022">
    <property type="protein sequence ID" value="KAK7881529.1"/>
    <property type="molecule type" value="Genomic_DNA"/>
</dbReference>
<feature type="region of interest" description="Disordered" evidence="1">
    <location>
        <begin position="200"/>
        <end position="308"/>
    </location>
</feature>
<proteinExistence type="predicted"/>
<feature type="compositionally biased region" description="Basic and acidic residues" evidence="1">
    <location>
        <begin position="210"/>
        <end position="308"/>
    </location>
</feature>
<sequence length="308" mass="36660">MSPDESRPMNEDVNTQVKVFLITINETYETYQDIMKKLNKLQANPTKDLHQCDVVLFFCPFQLWDSLGEIATMEKIQDKPVVRVLVHSPDEVLDDDCWSEEELDESNKVHVVVDDSNKLKDLKNEQAIQNLWGLCASLIQRVESLIEAVKPGAVAFSSPRRFVKSTRAGLISRDYRGLRSADVRGERRWREGKRKQEEEEEVARRVGKRRHEEEEARRVGKRRHEEEEARRVGKRRHEEEEARRVGKRRHEEEEARRVGKRRHEEEEARRVGKRRHEEEEVRRVGKRRHEEEEVRRVGKRGHEEEVRR</sequence>
<gene>
    <name evidence="2" type="ORF">WMY93_029938</name>
</gene>
<reference evidence="3" key="1">
    <citation type="submission" date="2024-04" db="EMBL/GenBank/DDBJ databases">
        <title>Salinicola lusitanus LLJ914,a marine bacterium isolated from the Okinawa Trough.</title>
        <authorList>
            <person name="Li J."/>
        </authorList>
    </citation>
    <scope>NUCLEOTIDE SEQUENCE [LARGE SCALE GENOMIC DNA]</scope>
</reference>
<evidence type="ECO:0000313" key="2">
    <source>
        <dbReference type="EMBL" id="KAK7881529.1"/>
    </source>
</evidence>
<organism evidence="2 3">
    <name type="scientific">Mugilogobius chulae</name>
    <name type="common">yellowstripe goby</name>
    <dbReference type="NCBI Taxonomy" id="88201"/>
    <lineage>
        <taxon>Eukaryota</taxon>
        <taxon>Metazoa</taxon>
        <taxon>Chordata</taxon>
        <taxon>Craniata</taxon>
        <taxon>Vertebrata</taxon>
        <taxon>Euteleostomi</taxon>
        <taxon>Actinopterygii</taxon>
        <taxon>Neopterygii</taxon>
        <taxon>Teleostei</taxon>
        <taxon>Neoteleostei</taxon>
        <taxon>Acanthomorphata</taxon>
        <taxon>Gobiaria</taxon>
        <taxon>Gobiiformes</taxon>
        <taxon>Gobioidei</taxon>
        <taxon>Gobiidae</taxon>
        <taxon>Gobionellinae</taxon>
        <taxon>Mugilogobius</taxon>
    </lineage>
</organism>
<keyword evidence="3" id="KW-1185">Reference proteome</keyword>
<evidence type="ECO:0000313" key="3">
    <source>
        <dbReference type="Proteomes" id="UP001460270"/>
    </source>
</evidence>
<comment type="caution">
    <text evidence="2">The sequence shown here is derived from an EMBL/GenBank/DDBJ whole genome shotgun (WGS) entry which is preliminary data.</text>
</comment>
<dbReference type="Proteomes" id="UP001460270">
    <property type="component" value="Unassembled WGS sequence"/>
</dbReference>
<protein>
    <submittedName>
        <fullName evidence="2">Uncharacterized protein</fullName>
    </submittedName>
</protein>